<evidence type="ECO:0000313" key="3">
    <source>
        <dbReference type="Proteomes" id="UP001215280"/>
    </source>
</evidence>
<feature type="chain" id="PRO_5042038285" evidence="1">
    <location>
        <begin position="21"/>
        <end position="114"/>
    </location>
</feature>
<organism evidence="2 3">
    <name type="scientific">Mycena maculata</name>
    <dbReference type="NCBI Taxonomy" id="230809"/>
    <lineage>
        <taxon>Eukaryota</taxon>
        <taxon>Fungi</taxon>
        <taxon>Dikarya</taxon>
        <taxon>Basidiomycota</taxon>
        <taxon>Agaricomycotina</taxon>
        <taxon>Agaricomycetes</taxon>
        <taxon>Agaricomycetidae</taxon>
        <taxon>Agaricales</taxon>
        <taxon>Marasmiineae</taxon>
        <taxon>Mycenaceae</taxon>
        <taxon>Mycena</taxon>
    </lineage>
</organism>
<evidence type="ECO:0000313" key="2">
    <source>
        <dbReference type="EMBL" id="KAJ7737616.1"/>
    </source>
</evidence>
<protein>
    <submittedName>
        <fullName evidence="2">Uncharacterized protein</fullName>
    </submittedName>
</protein>
<evidence type="ECO:0000256" key="1">
    <source>
        <dbReference type="SAM" id="SignalP"/>
    </source>
</evidence>
<comment type="caution">
    <text evidence="2">The sequence shown here is derived from an EMBL/GenBank/DDBJ whole genome shotgun (WGS) entry which is preliminary data.</text>
</comment>
<proteinExistence type="predicted"/>
<gene>
    <name evidence="2" type="ORF">DFH07DRAFT_779298</name>
</gene>
<reference evidence="2" key="1">
    <citation type="submission" date="2023-03" db="EMBL/GenBank/DDBJ databases">
        <title>Massive genome expansion in bonnet fungi (Mycena s.s.) driven by repeated elements and novel gene families across ecological guilds.</title>
        <authorList>
            <consortium name="Lawrence Berkeley National Laboratory"/>
            <person name="Harder C.B."/>
            <person name="Miyauchi S."/>
            <person name="Viragh M."/>
            <person name="Kuo A."/>
            <person name="Thoen E."/>
            <person name="Andreopoulos B."/>
            <person name="Lu D."/>
            <person name="Skrede I."/>
            <person name="Drula E."/>
            <person name="Henrissat B."/>
            <person name="Morin E."/>
            <person name="Kohler A."/>
            <person name="Barry K."/>
            <person name="LaButti K."/>
            <person name="Morin E."/>
            <person name="Salamov A."/>
            <person name="Lipzen A."/>
            <person name="Mereny Z."/>
            <person name="Hegedus B."/>
            <person name="Baldrian P."/>
            <person name="Stursova M."/>
            <person name="Weitz H."/>
            <person name="Taylor A."/>
            <person name="Grigoriev I.V."/>
            <person name="Nagy L.G."/>
            <person name="Martin F."/>
            <person name="Kauserud H."/>
        </authorList>
    </citation>
    <scope>NUCLEOTIDE SEQUENCE</scope>
    <source>
        <strain evidence="2">CBHHK188m</strain>
    </source>
</reference>
<dbReference type="EMBL" id="JARJLG010000142">
    <property type="protein sequence ID" value="KAJ7737616.1"/>
    <property type="molecule type" value="Genomic_DNA"/>
</dbReference>
<keyword evidence="3" id="KW-1185">Reference proteome</keyword>
<name>A0AAD7IAA2_9AGAR</name>
<dbReference type="Proteomes" id="UP001215280">
    <property type="component" value="Unassembled WGS sequence"/>
</dbReference>
<accession>A0AAD7IAA2</accession>
<keyword evidence="1" id="KW-0732">Signal</keyword>
<dbReference type="AlphaFoldDB" id="A0AAD7IAA2"/>
<feature type="signal peptide" evidence="1">
    <location>
        <begin position="1"/>
        <end position="20"/>
    </location>
</feature>
<sequence>MTVHTSNLVIVCTLATSTKAFNNSSGVERGCGEEHNEGIGLGEEEIQTARRTIKTSLITAVMGAMLGDGVTFTPGRSTKFLFPGCKRPHIECRARSNAREFALCYTCAARGVGV</sequence>